<proteinExistence type="inferred from homology"/>
<keyword evidence="6 10" id="KW-0808">Transferase</keyword>
<dbReference type="InterPro" id="IPR011005">
    <property type="entry name" value="Dihydropteroate_synth-like_sf"/>
</dbReference>
<evidence type="ECO:0000256" key="4">
    <source>
        <dbReference type="ARBA" id="ARBA00009503"/>
    </source>
</evidence>
<feature type="domain" description="Pterin-binding" evidence="11">
    <location>
        <begin position="7"/>
        <end position="267"/>
    </location>
</feature>
<dbReference type="EC" id="2.5.1.15" evidence="5 10"/>
<dbReference type="GO" id="GO:0004156">
    <property type="term" value="F:dihydropteroate synthase activity"/>
    <property type="evidence" value="ECO:0007669"/>
    <property type="project" value="UniProtKB-EC"/>
</dbReference>
<evidence type="ECO:0000256" key="1">
    <source>
        <dbReference type="ARBA" id="ARBA00000012"/>
    </source>
</evidence>
<dbReference type="InterPro" id="IPR006390">
    <property type="entry name" value="DHP_synth_dom"/>
</dbReference>
<keyword evidence="9 10" id="KW-0289">Folate biosynthesis</keyword>
<sequence>MPAPVRPLVMGVLNVTPDSFSDGGRYAATDAAVAHGLRLVADGADLVDIGGESTRPGATRPLVSEELDRVVPVIRELVDAGAVVSVDTMRSEVAAAAVAAGARVVNDVSGGLADPRVLDVVADSAATYVAMHWRAHADRMVDLATYDEPGGVVAAVRRELGQRVEAVLAAGVPADRLVLDPGLGFAKRGAHNWELLRHLADVAVLGLPLLVGASRKSFLGDLLADDGTSRPVADREVAGHALSVLVAGQGAWGVRVHDVRGTRDALAVWERLGMPRTTVPVPPGPPVAGPDRP</sequence>
<comment type="cofactor">
    <cofactor evidence="2 10">
        <name>Mg(2+)</name>
        <dbReference type="ChEBI" id="CHEBI:18420"/>
    </cofactor>
</comment>
<evidence type="ECO:0000256" key="6">
    <source>
        <dbReference type="ARBA" id="ARBA00022679"/>
    </source>
</evidence>
<evidence type="ECO:0000259" key="11">
    <source>
        <dbReference type="PROSITE" id="PS50972"/>
    </source>
</evidence>
<comment type="pathway">
    <text evidence="3 10">Cofactor biosynthesis; tetrahydrofolate biosynthesis; 7,8-dihydrofolate from 2-amino-4-hydroxy-6-hydroxymethyl-7,8-dihydropteridine diphosphate and 4-aminobenzoate: step 1/2.</text>
</comment>
<comment type="catalytic activity">
    <reaction evidence="1">
        <text>(7,8-dihydropterin-6-yl)methyl diphosphate + 4-aminobenzoate = 7,8-dihydropteroate + diphosphate</text>
        <dbReference type="Rhea" id="RHEA:19949"/>
        <dbReference type="ChEBI" id="CHEBI:17836"/>
        <dbReference type="ChEBI" id="CHEBI:17839"/>
        <dbReference type="ChEBI" id="CHEBI:33019"/>
        <dbReference type="ChEBI" id="CHEBI:72950"/>
        <dbReference type="EC" id="2.5.1.15"/>
    </reaction>
</comment>
<dbReference type="PANTHER" id="PTHR20941:SF1">
    <property type="entry name" value="FOLIC ACID SYNTHESIS PROTEIN FOL1"/>
    <property type="match status" value="1"/>
</dbReference>
<keyword evidence="8 10" id="KW-0460">Magnesium</keyword>
<gene>
    <name evidence="12" type="primary">folP1</name>
    <name evidence="12" type="ORF">ENKNEFLB_00575</name>
</gene>
<keyword evidence="7 10" id="KW-0479">Metal-binding</keyword>
<protein>
    <recommendedName>
        <fullName evidence="5 10">Dihydropteroate synthase</fullName>
        <shortName evidence="10">DHPS</shortName>
        <ecNumber evidence="5 10">2.5.1.15</ecNumber>
    </recommendedName>
    <alternativeName>
        <fullName evidence="10">Dihydropteroate pyrophosphorylase</fullName>
    </alternativeName>
</protein>
<dbReference type="PROSITE" id="PS00793">
    <property type="entry name" value="DHPS_2"/>
    <property type="match status" value="1"/>
</dbReference>
<comment type="similarity">
    <text evidence="4 10">Belongs to the DHPS family.</text>
</comment>
<accession>A0ABX8EDQ3</accession>
<evidence type="ECO:0000313" key="12">
    <source>
        <dbReference type="EMBL" id="QVT78202.1"/>
    </source>
</evidence>
<organism evidence="12 13">
    <name type="scientific">Nocardioides aquaticus</name>
    <dbReference type="NCBI Taxonomy" id="160826"/>
    <lineage>
        <taxon>Bacteria</taxon>
        <taxon>Bacillati</taxon>
        <taxon>Actinomycetota</taxon>
        <taxon>Actinomycetes</taxon>
        <taxon>Propionibacteriales</taxon>
        <taxon>Nocardioidaceae</taxon>
        <taxon>Nocardioides</taxon>
    </lineage>
</organism>
<evidence type="ECO:0000256" key="5">
    <source>
        <dbReference type="ARBA" id="ARBA00012458"/>
    </source>
</evidence>
<dbReference type="InterPro" id="IPR000489">
    <property type="entry name" value="Pterin-binding_dom"/>
</dbReference>
<reference evidence="12 13" key="1">
    <citation type="submission" date="2021-05" db="EMBL/GenBank/DDBJ databases">
        <title>Complete genome of Nocardioides aquaticus KCTC 9944T isolated from meromictic and hypersaline Ekho Lake, Antarctica.</title>
        <authorList>
            <person name="Hwang K."/>
            <person name="Kim K.M."/>
            <person name="Choe H."/>
        </authorList>
    </citation>
    <scope>NUCLEOTIDE SEQUENCE [LARGE SCALE GENOMIC DNA]</scope>
    <source>
        <strain evidence="12 13">KCTC 9944</strain>
    </source>
</reference>
<dbReference type="Proteomes" id="UP000679307">
    <property type="component" value="Chromosome"/>
</dbReference>
<keyword evidence="13" id="KW-1185">Reference proteome</keyword>
<dbReference type="RefSeq" id="WP_214057816.1">
    <property type="nucleotide sequence ID" value="NZ_BAAAHS010000122.1"/>
</dbReference>
<evidence type="ECO:0000256" key="3">
    <source>
        <dbReference type="ARBA" id="ARBA00004763"/>
    </source>
</evidence>
<evidence type="ECO:0000256" key="9">
    <source>
        <dbReference type="ARBA" id="ARBA00022909"/>
    </source>
</evidence>
<evidence type="ECO:0000256" key="10">
    <source>
        <dbReference type="RuleBase" id="RU361205"/>
    </source>
</evidence>
<dbReference type="CDD" id="cd00739">
    <property type="entry name" value="DHPS"/>
    <property type="match status" value="1"/>
</dbReference>
<dbReference type="Gene3D" id="3.20.20.20">
    <property type="entry name" value="Dihydropteroate synthase-like"/>
    <property type="match status" value="1"/>
</dbReference>
<dbReference type="PANTHER" id="PTHR20941">
    <property type="entry name" value="FOLATE SYNTHESIS PROTEINS"/>
    <property type="match status" value="1"/>
</dbReference>
<name>A0ABX8EDQ3_9ACTN</name>
<evidence type="ECO:0000313" key="13">
    <source>
        <dbReference type="Proteomes" id="UP000679307"/>
    </source>
</evidence>
<evidence type="ECO:0000256" key="2">
    <source>
        <dbReference type="ARBA" id="ARBA00001946"/>
    </source>
</evidence>
<evidence type="ECO:0000256" key="7">
    <source>
        <dbReference type="ARBA" id="ARBA00022723"/>
    </source>
</evidence>
<evidence type="ECO:0000256" key="8">
    <source>
        <dbReference type="ARBA" id="ARBA00022842"/>
    </source>
</evidence>
<dbReference type="PROSITE" id="PS50972">
    <property type="entry name" value="PTERIN_BINDING"/>
    <property type="match status" value="1"/>
</dbReference>
<dbReference type="InterPro" id="IPR045031">
    <property type="entry name" value="DHP_synth-like"/>
</dbReference>
<comment type="function">
    <text evidence="10">Catalyzes the condensation of para-aminobenzoate (pABA) with 6-hydroxymethyl-7,8-dihydropterin diphosphate (DHPt-PP) to form 7,8-dihydropteroate (H2Pte), the immediate precursor of folate derivatives.</text>
</comment>
<dbReference type="SUPFAM" id="SSF51717">
    <property type="entry name" value="Dihydropteroate synthetase-like"/>
    <property type="match status" value="1"/>
</dbReference>
<dbReference type="Pfam" id="PF00809">
    <property type="entry name" value="Pterin_bind"/>
    <property type="match status" value="1"/>
</dbReference>
<dbReference type="NCBIfam" id="TIGR01496">
    <property type="entry name" value="DHPS"/>
    <property type="match status" value="1"/>
</dbReference>
<dbReference type="PROSITE" id="PS00792">
    <property type="entry name" value="DHPS_1"/>
    <property type="match status" value="1"/>
</dbReference>
<dbReference type="EMBL" id="CP075371">
    <property type="protein sequence ID" value="QVT78202.1"/>
    <property type="molecule type" value="Genomic_DNA"/>
</dbReference>